<evidence type="ECO:0000313" key="2">
    <source>
        <dbReference type="EMBL" id="GJM56177.1"/>
    </source>
</evidence>
<name>A0AAV5B5Y2_9ACTN</name>
<reference evidence="2" key="1">
    <citation type="journal article" date="2022" name="Int. J. Syst. Evol. Microbiol.">
        <title>Granulimonas faecalis gen. nov., sp. nov., and Leptogranulimonas caecicola gen. nov., sp. nov., novel lactate-producing Atopobiaceae bacteria isolated from mouse intestines, and an emended description of the family Atopobiaceae.</title>
        <authorList>
            <person name="Morinaga K."/>
            <person name="Kusada H."/>
            <person name="Sakamoto S."/>
            <person name="Murakami T."/>
            <person name="Toyoda A."/>
            <person name="Mori H."/>
            <person name="Meng X.Y."/>
            <person name="Takashino M."/>
            <person name="Murotomi K."/>
            <person name="Tamaki H."/>
        </authorList>
    </citation>
    <scope>NUCLEOTIDE SEQUENCE</scope>
    <source>
        <strain evidence="2">OPF53</strain>
    </source>
</reference>
<keyword evidence="1" id="KW-0472">Membrane</keyword>
<keyword evidence="1" id="KW-0812">Transmembrane</keyword>
<protein>
    <recommendedName>
        <fullName evidence="4">PrgI family protein</fullName>
    </recommendedName>
</protein>
<keyword evidence="3" id="KW-1185">Reference proteome</keyword>
<dbReference type="AlphaFoldDB" id="A0AAV5B5Y2"/>
<dbReference type="EMBL" id="BQKC01000002">
    <property type="protein sequence ID" value="GJM56177.1"/>
    <property type="molecule type" value="Genomic_DNA"/>
</dbReference>
<evidence type="ECO:0008006" key="4">
    <source>
        <dbReference type="Google" id="ProtNLM"/>
    </source>
</evidence>
<organism evidence="2 3">
    <name type="scientific">Granulimonas faecalis</name>
    <dbReference type="NCBI Taxonomy" id="2894155"/>
    <lineage>
        <taxon>Bacteria</taxon>
        <taxon>Bacillati</taxon>
        <taxon>Actinomycetota</taxon>
        <taxon>Coriobacteriia</taxon>
        <taxon>Coriobacteriales</taxon>
        <taxon>Kribbibacteriaceae</taxon>
        <taxon>Granulimonas</taxon>
    </lineage>
</organism>
<keyword evidence="1" id="KW-1133">Transmembrane helix</keyword>
<accession>A0AAV5B5Y2</accession>
<evidence type="ECO:0000313" key="3">
    <source>
        <dbReference type="Proteomes" id="UP001055025"/>
    </source>
</evidence>
<comment type="caution">
    <text evidence="2">The sequence shown here is derived from an EMBL/GenBank/DDBJ whole genome shotgun (WGS) entry which is preliminary data.</text>
</comment>
<feature type="transmembrane region" description="Helical" evidence="1">
    <location>
        <begin position="37"/>
        <end position="58"/>
    </location>
</feature>
<feature type="transmembrane region" description="Helical" evidence="1">
    <location>
        <begin position="64"/>
        <end position="82"/>
    </location>
</feature>
<sequence>MAIKENYRIPVSLGESPLDVEIAITGKSGVGPRPIPLGFLLVWMASALGLMWAVTGTFIAAGPLWLRGCFSLVWLLATWLLLRRDRLGQQMWVYVVPAIEYLRSRSRSLPTRRTEPARPFRAMVGIASVEDGGRSDGRLGFTDGSCGYIYEVVGNGSRLLFEEDRARIVSRYDSFFRKLDVACQYILVSTKAPMRVDSQCGAMVRRCHGCTDDALRSLINAKYKVLKGYVGDEFRSTHQYLLVRAENPESLRRCCSHVQGEAENSSLVFKRVERLGAREAEAVVKSIFTC</sequence>
<gene>
    <name evidence="2" type="ORF">ATOP_18320</name>
</gene>
<dbReference type="RefSeq" id="WP_265591079.1">
    <property type="nucleotide sequence ID" value="NZ_BQKC01000002.1"/>
</dbReference>
<proteinExistence type="predicted"/>
<evidence type="ECO:0000256" key="1">
    <source>
        <dbReference type="SAM" id="Phobius"/>
    </source>
</evidence>
<dbReference type="Proteomes" id="UP001055025">
    <property type="component" value="Unassembled WGS sequence"/>
</dbReference>